<protein>
    <submittedName>
        <fullName evidence="2">Preprotein translocase subunit Tim44</fullName>
    </submittedName>
</protein>
<dbReference type="InterPro" id="IPR032710">
    <property type="entry name" value="NTF2-like_dom_sf"/>
</dbReference>
<dbReference type="SUPFAM" id="SSF54427">
    <property type="entry name" value="NTF2-like"/>
    <property type="match status" value="1"/>
</dbReference>
<dbReference type="NCBIfam" id="NF033779">
    <property type="entry name" value="Tim44_TimA_adap"/>
    <property type="match status" value="1"/>
</dbReference>
<dbReference type="Gene3D" id="3.10.450.240">
    <property type="match status" value="1"/>
</dbReference>
<evidence type="ECO:0000313" key="2">
    <source>
        <dbReference type="EMBL" id="AUM75199.1"/>
    </source>
</evidence>
<dbReference type="AlphaFoldDB" id="A0A2K9MHT8"/>
<dbReference type="Pfam" id="PF04280">
    <property type="entry name" value="Tim44"/>
    <property type="match status" value="1"/>
</dbReference>
<organism evidence="2 3">
    <name type="scientific">Paracoccus jeotgali</name>
    <dbReference type="NCBI Taxonomy" id="2065379"/>
    <lineage>
        <taxon>Bacteria</taxon>
        <taxon>Pseudomonadati</taxon>
        <taxon>Pseudomonadota</taxon>
        <taxon>Alphaproteobacteria</taxon>
        <taxon>Rhodobacterales</taxon>
        <taxon>Paracoccaceae</taxon>
        <taxon>Paracoccus</taxon>
    </lineage>
</organism>
<feature type="domain" description="Tim44-like" evidence="1">
    <location>
        <begin position="73"/>
        <end position="221"/>
    </location>
</feature>
<evidence type="ECO:0000313" key="3">
    <source>
        <dbReference type="Proteomes" id="UP000234882"/>
    </source>
</evidence>
<gene>
    <name evidence="2" type="ORF">CYR75_13630</name>
</gene>
<dbReference type="InterPro" id="IPR016985">
    <property type="entry name" value="UCP031890_Tim44-rel"/>
</dbReference>
<dbReference type="PANTHER" id="PTHR41542">
    <property type="entry name" value="BLL5807 PROTEIN"/>
    <property type="match status" value="1"/>
</dbReference>
<dbReference type="RefSeq" id="WP_101500543.1">
    <property type="nucleotide sequence ID" value="NZ_CP025583.1"/>
</dbReference>
<dbReference type="OrthoDB" id="9798618at2"/>
<proteinExistence type="predicted"/>
<dbReference type="InterPro" id="IPR007379">
    <property type="entry name" value="Tim44-like_dom"/>
</dbReference>
<dbReference type="SMART" id="SM00978">
    <property type="entry name" value="Tim44"/>
    <property type="match status" value="1"/>
</dbReference>
<dbReference type="KEGG" id="paru:CYR75_13630"/>
<name>A0A2K9MHT8_9RHOB</name>
<reference evidence="3" key="1">
    <citation type="submission" date="2017-12" db="EMBL/GenBank/DDBJ databases">
        <title>Genomic analysis of Paracoccus sp. CBA4604.</title>
        <authorList>
            <person name="Roh S.W."/>
            <person name="Kim J.Y."/>
            <person name="Kim J.S."/>
        </authorList>
    </citation>
    <scope>NUCLEOTIDE SEQUENCE [LARGE SCALE GENOMIC DNA]</scope>
    <source>
        <strain evidence="3">CBA4604</strain>
    </source>
</reference>
<sequence length="221" mass="24290">MQNPMIQLLVLAAIAVFLILRLRGVLGTRDGFEPTRIEDDARQVPDLTVIDDDGPRPAVDDDLADHVDADNPALPALKAMKRADPSFSLGEFLSGAKQAYEMILLAFERGDLDEVRPFLSPEVAGAFDQVIEARREAGHQVEAQYLGTRETALTSAQFDPQTAVAELTVRFVGEMISATKDADGNVIEGNPRTARKQRDDWTFERVMTSPDPNWRLVATGA</sequence>
<dbReference type="EMBL" id="CP025583">
    <property type="protein sequence ID" value="AUM75199.1"/>
    <property type="molecule type" value="Genomic_DNA"/>
</dbReference>
<dbReference type="PIRSF" id="PIRSF031890">
    <property type="entry name" value="UCP031890_transporter_Tim44"/>
    <property type="match status" value="1"/>
</dbReference>
<evidence type="ECO:0000259" key="1">
    <source>
        <dbReference type="SMART" id="SM00978"/>
    </source>
</evidence>
<accession>A0A2K9MHT8</accession>
<dbReference type="Proteomes" id="UP000234882">
    <property type="component" value="Chromosome"/>
</dbReference>
<dbReference type="PANTHER" id="PTHR41542:SF1">
    <property type="entry name" value="BLL5807 PROTEIN"/>
    <property type="match status" value="1"/>
</dbReference>
<keyword evidence="3" id="KW-1185">Reference proteome</keyword>